<dbReference type="SMART" id="SM00248">
    <property type="entry name" value="ANK"/>
    <property type="match status" value="4"/>
</dbReference>
<evidence type="ECO:0000256" key="5">
    <source>
        <dbReference type="SAM" id="MobiDB-lite"/>
    </source>
</evidence>
<keyword evidence="2 3" id="KW-0040">ANK repeat</keyword>
<comment type="caution">
    <text evidence="6">The sequence shown here is derived from an EMBL/GenBank/DDBJ whole genome shotgun (WGS) entry which is preliminary data.</text>
</comment>
<dbReference type="PANTHER" id="PTHR24161:SF103">
    <property type="entry name" value="LD20463P"/>
    <property type="match status" value="1"/>
</dbReference>
<evidence type="ECO:0000313" key="7">
    <source>
        <dbReference type="Proteomes" id="UP001208570"/>
    </source>
</evidence>
<keyword evidence="4" id="KW-0175">Coiled coil</keyword>
<dbReference type="SUPFAM" id="SSF47769">
    <property type="entry name" value="SAM/Pointed domain"/>
    <property type="match status" value="1"/>
</dbReference>
<dbReference type="EMBL" id="JAODUP010000006">
    <property type="protein sequence ID" value="KAK2169842.1"/>
    <property type="molecule type" value="Genomic_DNA"/>
</dbReference>
<proteinExistence type="predicted"/>
<feature type="region of interest" description="Disordered" evidence="5">
    <location>
        <begin position="371"/>
        <end position="421"/>
    </location>
</feature>
<feature type="compositionally biased region" description="Basic and acidic residues" evidence="5">
    <location>
        <begin position="388"/>
        <end position="404"/>
    </location>
</feature>
<evidence type="ECO:0000256" key="4">
    <source>
        <dbReference type="SAM" id="Coils"/>
    </source>
</evidence>
<keyword evidence="7" id="KW-1185">Reference proteome</keyword>
<evidence type="ECO:0000256" key="1">
    <source>
        <dbReference type="ARBA" id="ARBA00022737"/>
    </source>
</evidence>
<dbReference type="SUPFAM" id="SSF48403">
    <property type="entry name" value="Ankyrin repeat"/>
    <property type="match status" value="1"/>
</dbReference>
<dbReference type="InterPro" id="IPR002110">
    <property type="entry name" value="Ankyrin_rpt"/>
</dbReference>
<dbReference type="Proteomes" id="UP001208570">
    <property type="component" value="Unassembled WGS sequence"/>
</dbReference>
<name>A0AAD9KEL2_9ANNE</name>
<feature type="compositionally biased region" description="Basic residues" evidence="5">
    <location>
        <begin position="405"/>
        <end position="421"/>
    </location>
</feature>
<feature type="repeat" description="ANK" evidence="3">
    <location>
        <begin position="63"/>
        <end position="95"/>
    </location>
</feature>
<dbReference type="Gene3D" id="1.10.150.50">
    <property type="entry name" value="Transcription Factor, Ets-1"/>
    <property type="match status" value="1"/>
</dbReference>
<evidence type="ECO:0000256" key="2">
    <source>
        <dbReference type="ARBA" id="ARBA00023043"/>
    </source>
</evidence>
<keyword evidence="1" id="KW-0677">Repeat</keyword>
<feature type="repeat" description="ANK" evidence="3">
    <location>
        <begin position="30"/>
        <end position="62"/>
    </location>
</feature>
<feature type="region of interest" description="Disordered" evidence="5">
    <location>
        <begin position="311"/>
        <end position="352"/>
    </location>
</feature>
<gene>
    <name evidence="6" type="ORF">LSH36_6g00000</name>
</gene>
<feature type="compositionally biased region" description="Polar residues" evidence="5">
    <location>
        <begin position="374"/>
        <end position="387"/>
    </location>
</feature>
<dbReference type="AlphaFoldDB" id="A0AAD9KEL2"/>
<dbReference type="PROSITE" id="PS50088">
    <property type="entry name" value="ANK_REPEAT"/>
    <property type="match status" value="2"/>
</dbReference>
<dbReference type="PANTHER" id="PTHR24161">
    <property type="entry name" value="ANK_REP_REGION DOMAIN-CONTAINING PROTEIN-RELATED"/>
    <property type="match status" value="1"/>
</dbReference>
<evidence type="ECO:0000313" key="6">
    <source>
        <dbReference type="EMBL" id="KAK2169842.1"/>
    </source>
</evidence>
<dbReference type="Pfam" id="PF13637">
    <property type="entry name" value="Ank_4"/>
    <property type="match status" value="1"/>
</dbReference>
<protein>
    <submittedName>
        <fullName evidence="6">Uncharacterized protein</fullName>
    </submittedName>
</protein>
<reference evidence="6" key="1">
    <citation type="journal article" date="2023" name="Mol. Biol. Evol.">
        <title>Third-Generation Sequencing Reveals the Adaptive Role of the Epigenome in Three Deep-Sea Polychaetes.</title>
        <authorList>
            <person name="Perez M."/>
            <person name="Aroh O."/>
            <person name="Sun Y."/>
            <person name="Lan Y."/>
            <person name="Juniper S.K."/>
            <person name="Young C.R."/>
            <person name="Angers B."/>
            <person name="Qian P.Y."/>
        </authorList>
    </citation>
    <scope>NUCLEOTIDE SEQUENCE</scope>
    <source>
        <strain evidence="6">P08H-3</strain>
    </source>
</reference>
<organism evidence="6 7">
    <name type="scientific">Paralvinella palmiformis</name>
    <dbReference type="NCBI Taxonomy" id="53620"/>
    <lineage>
        <taxon>Eukaryota</taxon>
        <taxon>Metazoa</taxon>
        <taxon>Spiralia</taxon>
        <taxon>Lophotrochozoa</taxon>
        <taxon>Annelida</taxon>
        <taxon>Polychaeta</taxon>
        <taxon>Sedentaria</taxon>
        <taxon>Canalipalpata</taxon>
        <taxon>Terebellida</taxon>
        <taxon>Terebelliformia</taxon>
        <taxon>Alvinellidae</taxon>
        <taxon>Paralvinella</taxon>
    </lineage>
</organism>
<evidence type="ECO:0000256" key="3">
    <source>
        <dbReference type="PROSITE-ProRule" id="PRU00023"/>
    </source>
</evidence>
<feature type="coiled-coil region" evidence="4">
    <location>
        <begin position="139"/>
        <end position="173"/>
    </location>
</feature>
<accession>A0AAD9KEL2</accession>
<sequence length="530" mass="59006">MTVFHQAARDGYLDILREATKRDSDKTDEDGMTPVLWAAYHGNLDALRMLSIRGGNPDKCDYLGNSSLHLAAANGHMNCVTYLVSLGCNLWSLDNDFHTPLDVAGLNDRTEIVRYLDRVYSIQSERNRKLVKRFKEKAVVAAQKRIKKYNKLQAKAQKRADREDKRLAEIREKMVYDESPHSAPASVYSTLKSDRFSRMSFSSSKTAHSEPKPYSAHFTLNSSSSRKLFGGNVAKKIRERRENGTLRSEFKIREFEGNGTETVRPISGLKRDHHILYVNRNRTFGGDGTLSSKSTKSAHLEDDIVLGKDSRKTSDTLSRAISEPDFAAINDDSGIESGDSNPRETPGMFDRPGFGTVAFINKRITSGALMSLPWDNQQDSADEGQTASRKDDEGKGEVAADARKSSTKSKSGKKTSVRRKGSFAESIGTLGSLALRIKDVPWDDSDVDQLEDDDTAESTPLELFLSANGLTEFLSNFTKEKIDLTAAMLLSDGDLKELSLPLGPRRRYLEAVERRKNAVTKPGVIYDTKL</sequence>
<dbReference type="InterPro" id="IPR013761">
    <property type="entry name" value="SAM/pointed_sf"/>
</dbReference>
<dbReference type="Gene3D" id="1.25.40.20">
    <property type="entry name" value="Ankyrin repeat-containing domain"/>
    <property type="match status" value="1"/>
</dbReference>
<dbReference type="PROSITE" id="PS50297">
    <property type="entry name" value="ANK_REP_REGION"/>
    <property type="match status" value="1"/>
</dbReference>
<dbReference type="InterPro" id="IPR036770">
    <property type="entry name" value="Ankyrin_rpt-contain_sf"/>
</dbReference>